<feature type="compositionally biased region" description="Basic and acidic residues" evidence="1">
    <location>
        <begin position="26"/>
        <end position="37"/>
    </location>
</feature>
<dbReference type="EMBL" id="CM004387">
    <property type="protein sequence ID" value="OAY60703.1"/>
    <property type="molecule type" value="Genomic_DNA"/>
</dbReference>
<dbReference type="Gramene" id="Manes.01G132600.2.v8.1">
    <property type="protein sequence ID" value="Manes.01G132600.2.v8.1.CDS"/>
    <property type="gene ID" value="Manes.01G132600.v8.1"/>
</dbReference>
<reference evidence="3" key="1">
    <citation type="journal article" date="2016" name="Nat. Biotechnol.">
        <title>Sequencing wild and cultivated cassava and related species reveals extensive interspecific hybridization and genetic diversity.</title>
        <authorList>
            <person name="Bredeson J.V."/>
            <person name="Lyons J.B."/>
            <person name="Prochnik S.E."/>
            <person name="Wu G.A."/>
            <person name="Ha C.M."/>
            <person name="Edsinger-Gonzales E."/>
            <person name="Grimwood J."/>
            <person name="Schmutz J."/>
            <person name="Rabbi I.Y."/>
            <person name="Egesi C."/>
            <person name="Nauluvula P."/>
            <person name="Lebot V."/>
            <person name="Ndunguru J."/>
            <person name="Mkamilo G."/>
            <person name="Bart R.S."/>
            <person name="Setter T.L."/>
            <person name="Gleadow R.M."/>
            <person name="Kulakow P."/>
            <person name="Ferguson M.E."/>
            <person name="Rounsley S."/>
            <person name="Rokhsar D.S."/>
        </authorList>
    </citation>
    <scope>NUCLEOTIDE SEQUENCE [LARGE SCALE GENOMIC DNA]</scope>
    <source>
        <strain evidence="3">cv. AM560-2</strain>
    </source>
</reference>
<feature type="compositionally biased region" description="Polar residues" evidence="1">
    <location>
        <begin position="7"/>
        <end position="25"/>
    </location>
</feature>
<comment type="caution">
    <text evidence="2">The sequence shown here is derived from an EMBL/GenBank/DDBJ whole genome shotgun (WGS) entry which is preliminary data.</text>
</comment>
<feature type="region of interest" description="Disordered" evidence="1">
    <location>
        <begin position="340"/>
        <end position="371"/>
    </location>
</feature>
<feature type="compositionally biased region" description="Basic and acidic residues" evidence="1">
    <location>
        <begin position="135"/>
        <end position="149"/>
    </location>
</feature>
<dbReference type="Gramene" id="Manes.01G132600.3.v8.1">
    <property type="protein sequence ID" value="Manes.01G132600.3.v8.1.CDS"/>
    <property type="gene ID" value="Manes.01G132600.v8.1"/>
</dbReference>
<organism evidence="2 3">
    <name type="scientific">Manihot esculenta</name>
    <name type="common">Cassava</name>
    <name type="synonym">Jatropha manihot</name>
    <dbReference type="NCBI Taxonomy" id="3983"/>
    <lineage>
        <taxon>Eukaryota</taxon>
        <taxon>Viridiplantae</taxon>
        <taxon>Streptophyta</taxon>
        <taxon>Embryophyta</taxon>
        <taxon>Tracheophyta</taxon>
        <taxon>Spermatophyta</taxon>
        <taxon>Magnoliopsida</taxon>
        <taxon>eudicotyledons</taxon>
        <taxon>Gunneridae</taxon>
        <taxon>Pentapetalae</taxon>
        <taxon>rosids</taxon>
        <taxon>fabids</taxon>
        <taxon>Malpighiales</taxon>
        <taxon>Euphorbiaceae</taxon>
        <taxon>Crotonoideae</taxon>
        <taxon>Manihoteae</taxon>
        <taxon>Manihot</taxon>
    </lineage>
</organism>
<evidence type="ECO:0000256" key="1">
    <source>
        <dbReference type="SAM" id="MobiDB-lite"/>
    </source>
</evidence>
<proteinExistence type="predicted"/>
<dbReference type="STRING" id="3983.A0A2C9WKK0"/>
<sequence>MEEKQLDFNQPLLSVRRFSSTGSTTEADHKRKTDNTHPKLPPLPVYKSELKSGPVRNPGTVPFLWEKTPGRPKYESKPRNAVLAQPPVVPKLPPGRILNVERQALDIDSEGMAGGQSEAKSGVSGSYSVPSLEKIVTEEESSREVKEETDISGSEDDDEAYVDALDTLSRCESFFLNCSISGVSGLDGPDMKPSGTFSTDPQTRDFMMGRFLPAAKAMASETPQHSTRKLPVVQEQPNKLKKMVSVDENYTVNQCRRLNNILHYNQADAVEENEQEDDYFDGSDNTSLKVCGLFPRLCLQNSFCLLNPVPGMRKQAHLHISSSNLKKVNSSFAARCSETVSEHDKDAARKQRSAGALRTTGLHEDKNELKNESNKIARRNDHQKLDGSSLYKRLQGNDASPYQGKISQSAVDGEKGDIAITDKSKNSGMSGFKADTKGGKNFRELLAIESEEWESTSASPTVEKTLYIDCVHMLKPQISNSSSTDMKGIFHDGKDSVNDSSLQAMKHVDAVGEKGNVMAESLESADSCLSSGRSMHDVQTVLVDNSRQDQELIGTSVTPASPKVDEDRKIISERQMGQISGKVESCHGLVQDPIKMRSTKVADDRKVDLESKHPEKLSDQETSTGYYSLLPLPPPLPNSPSESWLKRTLPAVSSKHMSLRSTLGMHAYPRVQASKLDSPDLTWETIVKTSNVQHGNLRFSEELLTPIPEV</sequence>
<feature type="compositionally biased region" description="Basic and acidic residues" evidence="1">
    <location>
        <begin position="340"/>
        <end position="349"/>
    </location>
</feature>
<dbReference type="InterPro" id="IPR007789">
    <property type="entry name" value="DUF688"/>
</dbReference>
<feature type="region of interest" description="Disordered" evidence="1">
    <location>
        <begin position="1"/>
        <end position="95"/>
    </location>
</feature>
<feature type="compositionally biased region" description="Polar residues" evidence="1">
    <location>
        <begin position="397"/>
        <end position="410"/>
    </location>
</feature>
<dbReference type="Proteomes" id="UP000091857">
    <property type="component" value="Chromosome 1"/>
</dbReference>
<feature type="compositionally biased region" description="Basic and acidic residues" evidence="1">
    <location>
        <begin position="361"/>
        <end position="371"/>
    </location>
</feature>
<feature type="region of interest" description="Disordered" evidence="1">
    <location>
        <begin position="595"/>
        <end position="622"/>
    </location>
</feature>
<feature type="compositionally biased region" description="Basic and acidic residues" evidence="1">
    <location>
        <begin position="68"/>
        <end position="78"/>
    </location>
</feature>
<dbReference type="OrthoDB" id="677721at2759"/>
<evidence type="ECO:0000313" key="2">
    <source>
        <dbReference type="EMBL" id="OAY60703.1"/>
    </source>
</evidence>
<feature type="compositionally biased region" description="Basic and acidic residues" evidence="1">
    <location>
        <begin position="600"/>
        <end position="619"/>
    </location>
</feature>
<dbReference type="PANTHER" id="PTHR33671">
    <property type="entry name" value="N-METHYLTRANSFERASE, PUTATIVE (DUF688)-RELATED"/>
    <property type="match status" value="1"/>
</dbReference>
<dbReference type="PANTHER" id="PTHR33671:SF2">
    <property type="entry name" value="N-METHYLTRANSFERASE, PUTATIVE (DUF688)-RELATED"/>
    <property type="match status" value="1"/>
</dbReference>
<keyword evidence="3" id="KW-1185">Reference proteome</keyword>
<feature type="region of interest" description="Disordered" evidence="1">
    <location>
        <begin position="394"/>
        <end position="413"/>
    </location>
</feature>
<accession>A0A2C9WKK0</accession>
<protein>
    <submittedName>
        <fullName evidence="2">Uncharacterized protein</fullName>
    </submittedName>
</protein>
<name>A0A2C9WKK0_MANES</name>
<dbReference type="Pfam" id="PF05097">
    <property type="entry name" value="DUF688"/>
    <property type="match status" value="1"/>
</dbReference>
<dbReference type="AlphaFoldDB" id="A0A2C9WKK0"/>
<evidence type="ECO:0000313" key="3">
    <source>
        <dbReference type="Proteomes" id="UP000091857"/>
    </source>
</evidence>
<feature type="region of interest" description="Disordered" evidence="1">
    <location>
        <begin position="110"/>
        <end position="157"/>
    </location>
</feature>
<dbReference type="Gramene" id="Manes.01G132600.4.v8.1">
    <property type="protein sequence ID" value="Manes.01G132600.4.v8.1.CDS"/>
    <property type="gene ID" value="Manes.01G132600.v8.1"/>
</dbReference>
<gene>
    <name evidence="2" type="ORF">MANES_01G132600v8</name>
</gene>